<evidence type="ECO:0000256" key="1">
    <source>
        <dbReference type="ARBA" id="ARBA00004651"/>
    </source>
</evidence>
<evidence type="ECO:0000256" key="3">
    <source>
        <dbReference type="ARBA" id="ARBA00022475"/>
    </source>
</evidence>
<dbReference type="NCBIfam" id="TIGR00937">
    <property type="entry name" value="2A51"/>
    <property type="match status" value="1"/>
</dbReference>
<evidence type="ECO:0000313" key="9">
    <source>
        <dbReference type="Proteomes" id="UP000245790"/>
    </source>
</evidence>
<dbReference type="PANTHER" id="PTHR33567">
    <property type="entry name" value="CHROMATE ION TRANSPORTER (EUROFUNG)"/>
    <property type="match status" value="1"/>
</dbReference>
<keyword evidence="3" id="KW-1003">Cell membrane</keyword>
<feature type="transmembrane region" description="Helical" evidence="7">
    <location>
        <begin position="289"/>
        <end position="311"/>
    </location>
</feature>
<organism evidence="8 9">
    <name type="scientific">Pleionea mediterranea</name>
    <dbReference type="NCBI Taxonomy" id="523701"/>
    <lineage>
        <taxon>Bacteria</taxon>
        <taxon>Pseudomonadati</taxon>
        <taxon>Pseudomonadota</taxon>
        <taxon>Gammaproteobacteria</taxon>
        <taxon>Oceanospirillales</taxon>
        <taxon>Pleioneaceae</taxon>
        <taxon>Pleionea</taxon>
    </lineage>
</organism>
<gene>
    <name evidence="8" type="ORF">C8D97_11165</name>
</gene>
<keyword evidence="4 7" id="KW-0812">Transmembrane</keyword>
<dbReference type="AlphaFoldDB" id="A0A316FHN2"/>
<dbReference type="Proteomes" id="UP000245790">
    <property type="component" value="Unassembled WGS sequence"/>
</dbReference>
<comment type="caution">
    <text evidence="8">The sequence shown here is derived from an EMBL/GenBank/DDBJ whole genome shotgun (WGS) entry which is preliminary data.</text>
</comment>
<dbReference type="Pfam" id="PF02417">
    <property type="entry name" value="Chromate_transp"/>
    <property type="match status" value="2"/>
</dbReference>
<dbReference type="EMBL" id="QGGU01000011">
    <property type="protein sequence ID" value="PWK47320.1"/>
    <property type="molecule type" value="Genomic_DNA"/>
</dbReference>
<feature type="transmembrane region" description="Helical" evidence="7">
    <location>
        <begin position="194"/>
        <end position="216"/>
    </location>
</feature>
<evidence type="ECO:0000256" key="5">
    <source>
        <dbReference type="ARBA" id="ARBA00022989"/>
    </source>
</evidence>
<dbReference type="InterPro" id="IPR014047">
    <property type="entry name" value="Chr_Tranpt_l_chain"/>
</dbReference>
<comment type="similarity">
    <text evidence="2">Belongs to the chromate ion transporter (CHR) (TC 2.A.51) family.</text>
</comment>
<feature type="transmembrane region" description="Helical" evidence="7">
    <location>
        <begin position="105"/>
        <end position="126"/>
    </location>
</feature>
<dbReference type="OrthoDB" id="8969999at2"/>
<feature type="transmembrane region" description="Helical" evidence="7">
    <location>
        <begin position="351"/>
        <end position="368"/>
    </location>
</feature>
<dbReference type="InterPro" id="IPR003370">
    <property type="entry name" value="Chromate_transpt"/>
</dbReference>
<evidence type="ECO:0000256" key="2">
    <source>
        <dbReference type="ARBA" id="ARBA00005262"/>
    </source>
</evidence>
<dbReference type="GO" id="GO:0015109">
    <property type="term" value="F:chromate transmembrane transporter activity"/>
    <property type="evidence" value="ECO:0007669"/>
    <property type="project" value="InterPro"/>
</dbReference>
<evidence type="ECO:0000256" key="7">
    <source>
        <dbReference type="SAM" id="Phobius"/>
    </source>
</evidence>
<dbReference type="GO" id="GO:0005886">
    <property type="term" value="C:plasma membrane"/>
    <property type="evidence" value="ECO:0007669"/>
    <property type="project" value="UniProtKB-SubCell"/>
</dbReference>
<feature type="transmembrane region" description="Helical" evidence="7">
    <location>
        <begin position="77"/>
        <end position="99"/>
    </location>
</feature>
<comment type="subcellular location">
    <subcellularLocation>
        <location evidence="1">Cell membrane</location>
        <topology evidence="1">Multi-pass membrane protein</topology>
    </subcellularLocation>
</comment>
<feature type="transmembrane region" description="Helical" evidence="7">
    <location>
        <begin position="375"/>
        <end position="393"/>
    </location>
</feature>
<feature type="transmembrane region" description="Helical" evidence="7">
    <location>
        <begin position="6"/>
        <end position="28"/>
    </location>
</feature>
<accession>A0A316FHN2</accession>
<proteinExistence type="inferred from homology"/>
<sequence length="394" mass="41985">MKALEIFWRFLLLGCVSFGGPAAHIGYFNRVFVHQLKWLSQQEYGNLVALSQVLPGPGSSQVGFALGLSRGGIAGGIAAFFGFTLPSFLLMFLLAAYPVSSDNVILSGIVSGLKLLAVVVVTDAIITMSKSFCNTRSLMAITIATTAALLTFPHLWTQIVILVLSALIGASYFKSSVSNSKSTTAKVSSKLSRSAFTALLLFVALFILAIVSRNYATEWPLLDMTARFYHSGSLVFGGGHVVLPLLQQSFSEVISSDQFLLGYAAAQGVPGPMFSLATYLGAVVEPENAFVSATLATLAIFLPGFLLVLGLRKRWQYWAEKPAIAGAIAAINAAVVGLLMSALYNPVFVNAVSYGQDMAAVIVGFFLLSRLKLPVMYLVFGFIAFGVMSALIGI</sequence>
<keyword evidence="6 7" id="KW-0472">Membrane</keyword>
<reference evidence="8 9" key="1">
    <citation type="submission" date="2018-05" db="EMBL/GenBank/DDBJ databases">
        <title>Genomic Encyclopedia of Type Strains, Phase IV (KMG-IV): sequencing the most valuable type-strain genomes for metagenomic binning, comparative biology and taxonomic classification.</title>
        <authorList>
            <person name="Goeker M."/>
        </authorList>
    </citation>
    <scope>NUCLEOTIDE SEQUENCE [LARGE SCALE GENOMIC DNA]</scope>
    <source>
        <strain evidence="8 9">DSM 25350</strain>
    </source>
</reference>
<evidence type="ECO:0000256" key="6">
    <source>
        <dbReference type="ARBA" id="ARBA00023136"/>
    </source>
</evidence>
<name>A0A316FHN2_9GAMM</name>
<protein>
    <submittedName>
        <fullName evidence="8">Chromate transporter</fullName>
    </submittedName>
</protein>
<dbReference type="PIRSF" id="PIRSF004810">
    <property type="entry name" value="ChrA"/>
    <property type="match status" value="1"/>
</dbReference>
<dbReference type="RefSeq" id="WP_109764571.1">
    <property type="nucleotide sequence ID" value="NZ_QGGU01000011.1"/>
</dbReference>
<dbReference type="PANTHER" id="PTHR33567:SF3">
    <property type="entry name" value="CHROMATE ION TRANSPORTER (EUROFUNG)"/>
    <property type="match status" value="1"/>
</dbReference>
<feature type="transmembrane region" description="Helical" evidence="7">
    <location>
        <begin position="156"/>
        <end position="173"/>
    </location>
</feature>
<feature type="transmembrane region" description="Helical" evidence="7">
    <location>
        <begin position="323"/>
        <end position="345"/>
    </location>
</feature>
<evidence type="ECO:0000313" key="8">
    <source>
        <dbReference type="EMBL" id="PWK47320.1"/>
    </source>
</evidence>
<evidence type="ECO:0000256" key="4">
    <source>
        <dbReference type="ARBA" id="ARBA00022692"/>
    </source>
</evidence>
<keyword evidence="5 7" id="KW-1133">Transmembrane helix</keyword>
<keyword evidence="9" id="KW-1185">Reference proteome</keyword>